<dbReference type="InterPro" id="IPR005907">
    <property type="entry name" value="G1P_thy_trans_s"/>
</dbReference>
<keyword evidence="4 10" id="KW-0808">Transferase</keyword>
<dbReference type="InterPro" id="IPR005835">
    <property type="entry name" value="NTP_transferase_dom"/>
</dbReference>
<comment type="catalytic activity">
    <reaction evidence="8">
        <text>dTTP + alpha-D-glucose 1-phosphate + H(+) = dTDP-alpha-D-glucose + diphosphate</text>
        <dbReference type="Rhea" id="RHEA:15225"/>
        <dbReference type="ChEBI" id="CHEBI:15378"/>
        <dbReference type="ChEBI" id="CHEBI:33019"/>
        <dbReference type="ChEBI" id="CHEBI:37568"/>
        <dbReference type="ChEBI" id="CHEBI:57477"/>
        <dbReference type="ChEBI" id="CHEBI:58601"/>
        <dbReference type="EC" id="2.7.7.24"/>
    </reaction>
</comment>
<protein>
    <recommendedName>
        <fullName evidence="3">glucose-1-phosphate thymidylyltransferase</fullName>
        <ecNumber evidence="3">2.7.7.24</ecNumber>
    </recommendedName>
</protein>
<dbReference type="HOGENOM" id="CLU_1084353_0_0_0"/>
<dbReference type="GO" id="GO:0008879">
    <property type="term" value="F:glucose-1-phosphate thymidylyltransferase activity"/>
    <property type="evidence" value="ECO:0007669"/>
    <property type="project" value="UniProtKB-EC"/>
</dbReference>
<dbReference type="InterPro" id="IPR029044">
    <property type="entry name" value="Nucleotide-diphossugar_trans"/>
</dbReference>
<sequence length="252" mass="28077">MIGIIPAAGAGQRIQPLGCSKELLPVGSRMIDGVERPKAVAEYLVERMIAAGAEQICMVISAEKSDIVRYFAERNYAAEIFYVVQQKPAGLCDALFRAEPFARTHRNVLIGLPDTIWFPENAYRPAVEDQKADVNLVLFPVDDPTVFDAVVCDAQNFVEKVEVKQKDAHSQWVWGAVTCTGESFHALKLLWESRHREDEYLGHLLNAYIAAGDAVRATHCGELYMDVGTLDGYHRALDYLRAKRQARVEPAA</sequence>
<dbReference type="AlphaFoldDB" id="Q1IUZ0"/>
<dbReference type="Pfam" id="PF00483">
    <property type="entry name" value="NTP_transferase"/>
    <property type="match status" value="1"/>
</dbReference>
<evidence type="ECO:0000256" key="2">
    <source>
        <dbReference type="ARBA" id="ARBA00010480"/>
    </source>
</evidence>
<organism evidence="10 11">
    <name type="scientific">Koribacter versatilis (strain Ellin345)</name>
    <dbReference type="NCBI Taxonomy" id="204669"/>
    <lineage>
        <taxon>Bacteria</taxon>
        <taxon>Pseudomonadati</taxon>
        <taxon>Acidobacteriota</taxon>
        <taxon>Terriglobia</taxon>
        <taxon>Terriglobales</taxon>
        <taxon>Candidatus Korobacteraceae</taxon>
        <taxon>Candidatus Korobacter</taxon>
    </lineage>
</organism>
<evidence type="ECO:0000313" key="10">
    <source>
        <dbReference type="EMBL" id="ABF39310.1"/>
    </source>
</evidence>
<evidence type="ECO:0000256" key="5">
    <source>
        <dbReference type="ARBA" id="ARBA00022695"/>
    </source>
</evidence>
<dbReference type="eggNOG" id="COG1209">
    <property type="taxonomic scope" value="Bacteria"/>
</dbReference>
<dbReference type="OrthoDB" id="9803871at2"/>
<dbReference type="RefSeq" id="WP_011521112.1">
    <property type="nucleotide sequence ID" value="NC_008009.1"/>
</dbReference>
<dbReference type="Gene3D" id="3.90.550.10">
    <property type="entry name" value="Spore Coat Polysaccharide Biosynthesis Protein SpsA, Chain A"/>
    <property type="match status" value="1"/>
</dbReference>
<comment type="cofactor">
    <cofactor evidence="1">
        <name>Mg(2+)</name>
        <dbReference type="ChEBI" id="CHEBI:18420"/>
    </cofactor>
</comment>
<keyword evidence="6" id="KW-0479">Metal-binding</keyword>
<evidence type="ECO:0000256" key="6">
    <source>
        <dbReference type="ARBA" id="ARBA00022723"/>
    </source>
</evidence>
<keyword evidence="11" id="KW-1185">Reference proteome</keyword>
<dbReference type="Proteomes" id="UP000002432">
    <property type="component" value="Chromosome"/>
</dbReference>
<keyword evidence="7" id="KW-0460">Magnesium</keyword>
<dbReference type="EC" id="2.7.7.24" evidence="3"/>
<reference evidence="10 11" key="1">
    <citation type="journal article" date="2009" name="Appl. Environ. Microbiol.">
        <title>Three genomes from the phylum Acidobacteria provide insight into the lifestyles of these microorganisms in soils.</title>
        <authorList>
            <person name="Ward N.L."/>
            <person name="Challacombe J.F."/>
            <person name="Janssen P.H."/>
            <person name="Henrissat B."/>
            <person name="Coutinho P.M."/>
            <person name="Wu M."/>
            <person name="Xie G."/>
            <person name="Haft D.H."/>
            <person name="Sait M."/>
            <person name="Badger J."/>
            <person name="Barabote R.D."/>
            <person name="Bradley B."/>
            <person name="Brettin T.S."/>
            <person name="Brinkac L.M."/>
            <person name="Bruce D."/>
            <person name="Creasy T."/>
            <person name="Daugherty S.C."/>
            <person name="Davidsen T.M."/>
            <person name="DeBoy R.T."/>
            <person name="Detter J.C."/>
            <person name="Dodson R.J."/>
            <person name="Durkin A.S."/>
            <person name="Ganapathy A."/>
            <person name="Gwinn-Giglio M."/>
            <person name="Han C.S."/>
            <person name="Khouri H."/>
            <person name="Kiss H."/>
            <person name="Kothari S.P."/>
            <person name="Madupu R."/>
            <person name="Nelson K.E."/>
            <person name="Nelson W.C."/>
            <person name="Paulsen I."/>
            <person name="Penn K."/>
            <person name="Ren Q."/>
            <person name="Rosovitz M.J."/>
            <person name="Selengut J.D."/>
            <person name="Shrivastava S."/>
            <person name="Sullivan S.A."/>
            <person name="Tapia R."/>
            <person name="Thompson L.S."/>
            <person name="Watkins K.L."/>
            <person name="Yang Q."/>
            <person name="Yu C."/>
            <person name="Zafar N."/>
            <person name="Zhou L."/>
            <person name="Kuske C.R."/>
        </authorList>
    </citation>
    <scope>NUCLEOTIDE SEQUENCE [LARGE SCALE GENOMIC DNA]</scope>
    <source>
        <strain evidence="10 11">Ellin345</strain>
    </source>
</reference>
<dbReference type="GO" id="GO:0046872">
    <property type="term" value="F:metal ion binding"/>
    <property type="evidence" value="ECO:0007669"/>
    <property type="project" value="UniProtKB-KW"/>
</dbReference>
<evidence type="ECO:0000256" key="7">
    <source>
        <dbReference type="ARBA" id="ARBA00022842"/>
    </source>
</evidence>
<evidence type="ECO:0000256" key="3">
    <source>
        <dbReference type="ARBA" id="ARBA00012461"/>
    </source>
</evidence>
<evidence type="ECO:0000259" key="9">
    <source>
        <dbReference type="Pfam" id="PF00483"/>
    </source>
</evidence>
<dbReference type="EMBL" id="CP000360">
    <property type="protein sequence ID" value="ABF39310.1"/>
    <property type="molecule type" value="Genomic_DNA"/>
</dbReference>
<proteinExistence type="inferred from homology"/>
<gene>
    <name evidence="10" type="ordered locus">Acid345_0305</name>
</gene>
<evidence type="ECO:0000313" key="11">
    <source>
        <dbReference type="Proteomes" id="UP000002432"/>
    </source>
</evidence>
<comment type="similarity">
    <text evidence="2">Belongs to the glucose-1-phosphate thymidylyltransferase family.</text>
</comment>
<evidence type="ECO:0000256" key="1">
    <source>
        <dbReference type="ARBA" id="ARBA00001946"/>
    </source>
</evidence>
<evidence type="ECO:0000256" key="4">
    <source>
        <dbReference type="ARBA" id="ARBA00022679"/>
    </source>
</evidence>
<dbReference type="STRING" id="204669.Acid345_0305"/>
<dbReference type="KEGG" id="aba:Acid345_0305"/>
<feature type="domain" description="Nucleotidyl transferase" evidence="9">
    <location>
        <begin position="3"/>
        <end position="239"/>
    </location>
</feature>
<dbReference type="PANTHER" id="PTHR43532">
    <property type="entry name" value="GLUCOSE-1-PHOSPHATE THYMIDYLYLTRANSFERASE"/>
    <property type="match status" value="1"/>
</dbReference>
<dbReference type="EnsemblBacteria" id="ABF39310">
    <property type="protein sequence ID" value="ABF39310"/>
    <property type="gene ID" value="Acid345_0305"/>
</dbReference>
<evidence type="ECO:0000256" key="8">
    <source>
        <dbReference type="ARBA" id="ARBA00049336"/>
    </source>
</evidence>
<name>Q1IUZ0_KORVE</name>
<keyword evidence="5" id="KW-0548">Nucleotidyltransferase</keyword>
<accession>Q1IUZ0</accession>
<dbReference type="PANTHER" id="PTHR43532:SF1">
    <property type="entry name" value="GLUCOSE-1-PHOSPHATE THYMIDYLYLTRANSFERASE 1"/>
    <property type="match status" value="1"/>
</dbReference>
<dbReference type="SUPFAM" id="SSF53448">
    <property type="entry name" value="Nucleotide-diphospho-sugar transferases"/>
    <property type="match status" value="1"/>
</dbReference>